<evidence type="ECO:0000313" key="1">
    <source>
        <dbReference type="EMBL" id="BAD35946.1"/>
    </source>
</evidence>
<reference evidence="1" key="1">
    <citation type="submission" date="2002-02" db="EMBL/GenBank/DDBJ databases">
        <title>Oryza sativa nipponbare(GA3) genomic DNA, chromosome 6, PAC clone:P0680B05.</title>
        <authorList>
            <person name="Sasaki T."/>
            <person name="Matsumoto T."/>
            <person name="Yamamoto K."/>
        </authorList>
    </citation>
    <scope>NUCLEOTIDE SEQUENCE</scope>
</reference>
<accession>Q69KI9</accession>
<reference evidence="3" key="3">
    <citation type="journal article" date="2005" name="Nature">
        <title>The map-based sequence of the rice genome.</title>
        <authorList>
            <consortium name="International rice genome sequencing project (IRGSP)"/>
            <person name="Matsumoto T."/>
            <person name="Wu J."/>
            <person name="Kanamori H."/>
            <person name="Katayose Y."/>
            <person name="Fujisawa M."/>
            <person name="Namiki N."/>
            <person name="Mizuno H."/>
            <person name="Yamamoto K."/>
            <person name="Antonio B.A."/>
            <person name="Baba T."/>
            <person name="Sakata K."/>
            <person name="Nagamura Y."/>
            <person name="Aoki H."/>
            <person name="Arikawa K."/>
            <person name="Arita K."/>
            <person name="Bito T."/>
            <person name="Chiden Y."/>
            <person name="Fujitsuka N."/>
            <person name="Fukunaka R."/>
            <person name="Hamada M."/>
            <person name="Harada C."/>
            <person name="Hayashi A."/>
            <person name="Hijishita S."/>
            <person name="Honda M."/>
            <person name="Hosokawa S."/>
            <person name="Ichikawa Y."/>
            <person name="Idonuma A."/>
            <person name="Iijima M."/>
            <person name="Ikeda M."/>
            <person name="Ikeno M."/>
            <person name="Ito K."/>
            <person name="Ito S."/>
            <person name="Ito T."/>
            <person name="Ito Y."/>
            <person name="Ito Y."/>
            <person name="Iwabuchi A."/>
            <person name="Kamiya K."/>
            <person name="Karasawa W."/>
            <person name="Kurita K."/>
            <person name="Katagiri S."/>
            <person name="Kikuta A."/>
            <person name="Kobayashi H."/>
            <person name="Kobayashi N."/>
            <person name="Machita K."/>
            <person name="Maehara T."/>
            <person name="Masukawa M."/>
            <person name="Mizubayashi T."/>
            <person name="Mukai Y."/>
            <person name="Nagasaki H."/>
            <person name="Nagata Y."/>
            <person name="Naito S."/>
            <person name="Nakashima M."/>
            <person name="Nakama Y."/>
            <person name="Nakamichi Y."/>
            <person name="Nakamura M."/>
            <person name="Meguro A."/>
            <person name="Negishi M."/>
            <person name="Ohta I."/>
            <person name="Ohta T."/>
            <person name="Okamoto M."/>
            <person name="Ono N."/>
            <person name="Saji S."/>
            <person name="Sakaguchi M."/>
            <person name="Sakai K."/>
            <person name="Shibata M."/>
            <person name="Shimokawa T."/>
            <person name="Song J."/>
            <person name="Takazaki Y."/>
            <person name="Terasawa K."/>
            <person name="Tsugane M."/>
            <person name="Tsuji K."/>
            <person name="Ueda S."/>
            <person name="Waki K."/>
            <person name="Yamagata H."/>
            <person name="Yamamoto M."/>
            <person name="Yamamoto S."/>
            <person name="Yamane H."/>
            <person name="Yoshiki S."/>
            <person name="Yoshihara R."/>
            <person name="Yukawa K."/>
            <person name="Zhong H."/>
            <person name="Yano M."/>
            <person name="Yuan Q."/>
            <person name="Ouyang S."/>
            <person name="Liu J."/>
            <person name="Jones K.M."/>
            <person name="Gansberger K."/>
            <person name="Moffat K."/>
            <person name="Hill J."/>
            <person name="Bera J."/>
            <person name="Fadrosh D."/>
            <person name="Jin S."/>
            <person name="Johri S."/>
            <person name="Kim M."/>
            <person name="Overton L."/>
            <person name="Reardon M."/>
            <person name="Tsitrin T."/>
            <person name="Vuong H."/>
            <person name="Weaver B."/>
            <person name="Ciecko A."/>
            <person name="Tallon L."/>
            <person name="Jackson J."/>
            <person name="Pai G."/>
            <person name="Aken S.V."/>
            <person name="Utterback T."/>
            <person name="Reidmuller S."/>
            <person name="Feldblyum T."/>
            <person name="Hsiao J."/>
            <person name="Zismann V."/>
            <person name="Iobst S."/>
            <person name="de Vazeille A.R."/>
            <person name="Buell C.R."/>
            <person name="Ying K."/>
            <person name="Li Y."/>
            <person name="Lu T."/>
            <person name="Huang Y."/>
            <person name="Zhao Q."/>
            <person name="Feng Q."/>
            <person name="Zhang L."/>
            <person name="Zhu J."/>
            <person name="Weng Q."/>
            <person name="Mu J."/>
            <person name="Lu Y."/>
            <person name="Fan D."/>
            <person name="Liu Y."/>
            <person name="Guan J."/>
            <person name="Zhang Y."/>
            <person name="Yu S."/>
            <person name="Liu X."/>
            <person name="Zhang Y."/>
            <person name="Hong G."/>
            <person name="Han B."/>
            <person name="Choisne N."/>
            <person name="Demange N."/>
            <person name="Orjeda G."/>
            <person name="Samain S."/>
            <person name="Cattolico L."/>
            <person name="Pelletier E."/>
            <person name="Couloux A."/>
            <person name="Segurens B."/>
            <person name="Wincker P."/>
            <person name="D'Hont A."/>
            <person name="Scarpelli C."/>
            <person name="Weissenbach J."/>
            <person name="Salanoubat M."/>
            <person name="Quetier F."/>
            <person name="Yu Y."/>
            <person name="Kim H.R."/>
            <person name="Rambo T."/>
            <person name="Currie J."/>
            <person name="Collura K."/>
            <person name="Luo M."/>
            <person name="Yang T."/>
            <person name="Ammiraju J.S.S."/>
            <person name="Engler F."/>
            <person name="Soderlund C."/>
            <person name="Wing R.A."/>
            <person name="Palmer L.E."/>
            <person name="de la Bastide M."/>
            <person name="Spiegel L."/>
            <person name="Nascimento L."/>
            <person name="Zutavern T."/>
            <person name="O'Shaughnessy A."/>
            <person name="Dike S."/>
            <person name="Dedhia N."/>
            <person name="Preston R."/>
            <person name="Balija V."/>
            <person name="McCombie W.R."/>
            <person name="Chow T."/>
            <person name="Chen H."/>
            <person name="Chung M."/>
            <person name="Chen C."/>
            <person name="Shaw J."/>
            <person name="Wu H."/>
            <person name="Hsiao K."/>
            <person name="Chao Y."/>
            <person name="Chu M."/>
            <person name="Cheng C."/>
            <person name="Hour A."/>
            <person name="Lee P."/>
            <person name="Lin S."/>
            <person name="Lin Y."/>
            <person name="Liou J."/>
            <person name="Liu S."/>
            <person name="Hsing Y."/>
            <person name="Raghuvanshi S."/>
            <person name="Mohanty A."/>
            <person name="Bharti A.K."/>
            <person name="Gaur A."/>
            <person name="Gupta V."/>
            <person name="Kumar D."/>
            <person name="Ravi V."/>
            <person name="Vij S."/>
            <person name="Kapur A."/>
            <person name="Khurana P."/>
            <person name="Khurana P."/>
            <person name="Khurana J.P."/>
            <person name="Tyagi A.K."/>
            <person name="Gaikwad K."/>
            <person name="Singh A."/>
            <person name="Dalal V."/>
            <person name="Srivastava S."/>
            <person name="Dixit A."/>
            <person name="Pal A.K."/>
            <person name="Ghazi I.A."/>
            <person name="Yadav M."/>
            <person name="Pandit A."/>
            <person name="Bhargava A."/>
            <person name="Sureshbabu K."/>
            <person name="Batra K."/>
            <person name="Sharma T.R."/>
            <person name="Mohapatra T."/>
            <person name="Singh N.K."/>
            <person name="Messing J."/>
            <person name="Nelson A.B."/>
            <person name="Fuks G."/>
            <person name="Kavchok S."/>
            <person name="Keizer G."/>
            <person name="Linton E."/>
            <person name="Llaca V."/>
            <person name="Song R."/>
            <person name="Tanyolac B."/>
            <person name="Young S."/>
            <person name="Ho-Il K."/>
            <person name="Hahn J.H."/>
            <person name="Sangsakoo G."/>
            <person name="Vanavichit A."/>
            <person name="de Mattos Luiz.A.T."/>
            <person name="Zimmer P.D."/>
            <person name="Malone G."/>
            <person name="Dellagostin O."/>
            <person name="de Oliveira A.C."/>
            <person name="Bevan M."/>
            <person name="Bancroft I."/>
            <person name="Minx P."/>
            <person name="Cordum H."/>
            <person name="Wilson R."/>
            <person name="Cheng Z."/>
            <person name="Jin W."/>
            <person name="Jiang J."/>
            <person name="Leong S.A."/>
            <person name="Iwama H."/>
            <person name="Gojobori T."/>
            <person name="Itoh T."/>
            <person name="Niimura Y."/>
            <person name="Fujii Y."/>
            <person name="Habara T."/>
            <person name="Sakai H."/>
            <person name="Sato Y."/>
            <person name="Wilson G."/>
            <person name="Kumar K."/>
            <person name="McCouch S."/>
            <person name="Juretic N."/>
            <person name="Hoen D."/>
            <person name="Wright S."/>
            <person name="Bruskiewich R."/>
            <person name="Bureau T."/>
            <person name="Miyao A."/>
            <person name="Hirochika H."/>
            <person name="Nishikawa T."/>
            <person name="Kadowaki K."/>
            <person name="Sugiura M."/>
            <person name="Burr B."/>
            <person name="Sasaki T."/>
        </authorList>
    </citation>
    <scope>NUCLEOTIDE SEQUENCE [LARGE SCALE GENOMIC DNA]</scope>
    <source>
        <strain evidence="3">cv. Nipponbare</strain>
    </source>
</reference>
<reference evidence="3" key="4">
    <citation type="journal article" date="2008" name="Nucleic Acids Res.">
        <title>The rice annotation project database (RAP-DB): 2008 update.</title>
        <authorList>
            <consortium name="The rice annotation project (RAP)"/>
        </authorList>
    </citation>
    <scope>GENOME REANNOTATION</scope>
    <source>
        <strain evidence="3">cv. Nipponbare</strain>
    </source>
</reference>
<evidence type="ECO:0000313" key="3">
    <source>
        <dbReference type="Proteomes" id="UP000000763"/>
    </source>
</evidence>
<proteinExistence type="predicted"/>
<evidence type="ECO:0000313" key="2">
    <source>
        <dbReference type="EMBL" id="BAD36551.1"/>
    </source>
</evidence>
<protein>
    <submittedName>
        <fullName evidence="2">Uncharacterized protein</fullName>
    </submittedName>
</protein>
<reference evidence="2" key="2">
    <citation type="submission" date="2002-11" db="EMBL/GenBank/DDBJ databases">
        <title>Oryza sativa nipponbare(GA3) genomic DNA, chromosome 6, BAC clone:OSJNBb0027A16.</title>
        <authorList>
            <person name="Sasaki T."/>
            <person name="Matsumoto T."/>
            <person name="Katayose Y."/>
        </authorList>
    </citation>
    <scope>NUCLEOTIDE SEQUENCE</scope>
</reference>
<name>Q69KI9_ORYSJ</name>
<dbReference type="AlphaFoldDB" id="Q69KI9"/>
<gene>
    <name evidence="2" type="ORF">OSJNBb0027A16.26</name>
    <name evidence="1" type="ORF">P0680B05.1</name>
</gene>
<sequence>MRGLARLASQGRAGGARARRTRRMVCKIGSSPLRRCSLRLQFCFAAGFGFVLFWKHSEKSGLRNLCLRRPAPGESGNKVFGKRFVRLLPVRPRRLAFLSACVLRDFVDARNRE</sequence>
<organism evidence="2 3">
    <name type="scientific">Oryza sativa subsp. japonica</name>
    <name type="common">Rice</name>
    <dbReference type="NCBI Taxonomy" id="39947"/>
    <lineage>
        <taxon>Eukaryota</taxon>
        <taxon>Viridiplantae</taxon>
        <taxon>Streptophyta</taxon>
        <taxon>Embryophyta</taxon>
        <taxon>Tracheophyta</taxon>
        <taxon>Spermatophyta</taxon>
        <taxon>Magnoliopsida</taxon>
        <taxon>Liliopsida</taxon>
        <taxon>Poales</taxon>
        <taxon>Poaceae</taxon>
        <taxon>BOP clade</taxon>
        <taxon>Oryzoideae</taxon>
        <taxon>Oryzeae</taxon>
        <taxon>Oryzinae</taxon>
        <taxon>Oryza</taxon>
        <taxon>Oryza sativa</taxon>
    </lineage>
</organism>
<dbReference type="EMBL" id="AP004804">
    <property type="protein sequence ID" value="BAD35946.1"/>
    <property type="molecule type" value="Genomic_DNA"/>
</dbReference>
<dbReference type="EMBL" id="AP005914">
    <property type="protein sequence ID" value="BAD36551.1"/>
    <property type="molecule type" value="Genomic_DNA"/>
</dbReference>
<dbReference type="Proteomes" id="UP000000763">
    <property type="component" value="Chromosome 6"/>
</dbReference>